<dbReference type="InterPro" id="IPR012961">
    <property type="entry name" value="Ski2/MTR4_C"/>
</dbReference>
<dbReference type="Pfam" id="PF08148">
    <property type="entry name" value="DSHCT"/>
    <property type="match status" value="1"/>
</dbReference>
<evidence type="ECO:0000313" key="6">
    <source>
        <dbReference type="EMBL" id="GAG68418.1"/>
    </source>
</evidence>
<keyword evidence="2" id="KW-0378">Hydrolase</keyword>
<dbReference type="GO" id="GO:0005634">
    <property type="term" value="C:nucleus"/>
    <property type="evidence" value="ECO:0007669"/>
    <property type="project" value="TreeGrafter"/>
</dbReference>
<dbReference type="GO" id="GO:0005524">
    <property type="term" value="F:ATP binding"/>
    <property type="evidence" value="ECO:0007669"/>
    <property type="project" value="UniProtKB-KW"/>
</dbReference>
<proteinExistence type="predicted"/>
<evidence type="ECO:0000256" key="2">
    <source>
        <dbReference type="ARBA" id="ARBA00022801"/>
    </source>
</evidence>
<dbReference type="GO" id="GO:0004386">
    <property type="term" value="F:helicase activity"/>
    <property type="evidence" value="ECO:0007669"/>
    <property type="project" value="UniProtKB-KW"/>
</dbReference>
<evidence type="ECO:0000256" key="3">
    <source>
        <dbReference type="ARBA" id="ARBA00022806"/>
    </source>
</evidence>
<evidence type="ECO:0000259" key="5">
    <source>
        <dbReference type="SMART" id="SM01142"/>
    </source>
</evidence>
<keyword evidence="1" id="KW-0547">Nucleotide-binding</keyword>
<evidence type="ECO:0000256" key="4">
    <source>
        <dbReference type="ARBA" id="ARBA00022840"/>
    </source>
</evidence>
<comment type="caution">
    <text evidence="6">The sequence shown here is derived from an EMBL/GenBank/DDBJ whole genome shotgun (WGS) entry which is preliminary data.</text>
</comment>
<dbReference type="SMART" id="SM01142">
    <property type="entry name" value="DSHCT"/>
    <property type="match status" value="1"/>
</dbReference>
<dbReference type="GO" id="GO:0016787">
    <property type="term" value="F:hydrolase activity"/>
    <property type="evidence" value="ECO:0007669"/>
    <property type="project" value="UniProtKB-KW"/>
</dbReference>
<sequence length="134" mass="14908">RLELADAQGVILKKGQVACELSCGDELLITEMLMTGLFNEMTRGAAAALLSCIIWQEKGKDDAPPLPPSLKAAYRRMREVATRVGTVMRESRVEVNVQDFVERCTRTDIAPVVFQWCRGDKFAVVLKDTSIYEG</sequence>
<accession>X1A6K9</accession>
<dbReference type="Gene3D" id="1.10.3380.30">
    <property type="match status" value="1"/>
</dbReference>
<feature type="domain" description="ATP-dependent RNA helicase Ski2/MTR4 C-terminal" evidence="5">
    <location>
        <begin position="6"/>
        <end position="134"/>
    </location>
</feature>
<reference evidence="6" key="1">
    <citation type="journal article" date="2014" name="Front. Microbiol.">
        <title>High frequency of phylogenetically diverse reductive dehalogenase-homologous genes in deep subseafloor sedimentary metagenomes.</title>
        <authorList>
            <person name="Kawai M."/>
            <person name="Futagami T."/>
            <person name="Toyoda A."/>
            <person name="Takaki Y."/>
            <person name="Nishi S."/>
            <person name="Hori S."/>
            <person name="Arai W."/>
            <person name="Tsubouchi T."/>
            <person name="Morono Y."/>
            <person name="Uchiyama I."/>
            <person name="Ito T."/>
            <person name="Fujiyama A."/>
            <person name="Inagaki F."/>
            <person name="Takami H."/>
        </authorList>
    </citation>
    <scope>NUCLEOTIDE SEQUENCE</scope>
    <source>
        <strain evidence="6">Expedition CK06-06</strain>
    </source>
</reference>
<dbReference type="AlphaFoldDB" id="X1A6K9"/>
<dbReference type="PANTHER" id="PTHR12131">
    <property type="entry name" value="ATP-DEPENDENT RNA AND DNA HELICASE"/>
    <property type="match status" value="1"/>
</dbReference>
<dbReference type="GO" id="GO:0000460">
    <property type="term" value="P:maturation of 5.8S rRNA"/>
    <property type="evidence" value="ECO:0007669"/>
    <property type="project" value="TreeGrafter"/>
</dbReference>
<evidence type="ECO:0000256" key="1">
    <source>
        <dbReference type="ARBA" id="ARBA00022741"/>
    </source>
</evidence>
<dbReference type="EMBL" id="BART01005628">
    <property type="protein sequence ID" value="GAG68418.1"/>
    <property type="molecule type" value="Genomic_DNA"/>
</dbReference>
<gene>
    <name evidence="6" type="ORF">S01H4_12902</name>
</gene>
<dbReference type="InterPro" id="IPR050699">
    <property type="entry name" value="RNA-DNA_Helicase"/>
</dbReference>
<dbReference type="PANTHER" id="PTHR12131:SF25">
    <property type="entry name" value="DEXH-BOX ATP-DEPENDENT RNA HELICASE DEXH9"/>
    <property type="match status" value="1"/>
</dbReference>
<protein>
    <recommendedName>
        <fullName evidence="5">ATP-dependent RNA helicase Ski2/MTR4 C-terminal domain-containing protein</fullName>
    </recommendedName>
</protein>
<name>X1A6K9_9ZZZZ</name>
<keyword evidence="3" id="KW-0347">Helicase</keyword>
<organism evidence="6">
    <name type="scientific">marine sediment metagenome</name>
    <dbReference type="NCBI Taxonomy" id="412755"/>
    <lineage>
        <taxon>unclassified sequences</taxon>
        <taxon>metagenomes</taxon>
        <taxon>ecological metagenomes</taxon>
    </lineage>
</organism>
<keyword evidence="4" id="KW-0067">ATP-binding</keyword>
<feature type="non-terminal residue" evidence="6">
    <location>
        <position position="1"/>
    </location>
</feature>